<evidence type="ECO:0008006" key="3">
    <source>
        <dbReference type="Google" id="ProtNLM"/>
    </source>
</evidence>
<dbReference type="KEGG" id="pdh:B9T62_32190"/>
<name>A0A2Z2KE30_9BACL</name>
<evidence type="ECO:0000313" key="1">
    <source>
        <dbReference type="EMBL" id="ASA25006.1"/>
    </source>
</evidence>
<reference evidence="1 2" key="1">
    <citation type="submission" date="2017-06" db="EMBL/GenBank/DDBJ databases">
        <title>Complete genome sequence of Paenibacillus donghaensis KCTC 13049T isolated from East Sea sediment, South Korea.</title>
        <authorList>
            <person name="Jung B.K."/>
            <person name="Hong S.-J."/>
            <person name="Shin J.-H."/>
        </authorList>
    </citation>
    <scope>NUCLEOTIDE SEQUENCE [LARGE SCALE GENOMIC DNA]</scope>
    <source>
        <strain evidence="1 2">KCTC 13049</strain>
    </source>
</reference>
<protein>
    <recommendedName>
        <fullName evidence="3">Lipoprotein</fullName>
    </recommendedName>
</protein>
<organism evidence="1 2">
    <name type="scientific">Paenibacillus donghaensis</name>
    <dbReference type="NCBI Taxonomy" id="414771"/>
    <lineage>
        <taxon>Bacteria</taxon>
        <taxon>Bacillati</taxon>
        <taxon>Bacillota</taxon>
        <taxon>Bacilli</taxon>
        <taxon>Bacillales</taxon>
        <taxon>Paenibacillaceae</taxon>
        <taxon>Paenibacillus</taxon>
    </lineage>
</organism>
<evidence type="ECO:0000313" key="2">
    <source>
        <dbReference type="Proteomes" id="UP000249890"/>
    </source>
</evidence>
<keyword evidence="2" id="KW-1185">Reference proteome</keyword>
<sequence length="139" mass="15902">MKPTRLVWVTIWLCMAVFLLAGCGAKEPTWDTFEGALNEKSFPVPQEADSPDRTTTNVAMDYVRYTLPGLKETKGIPEPYLEAIQAWGWKEQEQKEDDKGASRIFQKEKQIVHLTVHNDYFIVMVPKEKKASIKGLETK</sequence>
<accession>A0A2Z2KE30</accession>
<dbReference type="RefSeq" id="WP_087918973.1">
    <property type="nucleotide sequence ID" value="NZ_CP021780.1"/>
</dbReference>
<dbReference type="EMBL" id="CP021780">
    <property type="protein sequence ID" value="ASA25006.1"/>
    <property type="molecule type" value="Genomic_DNA"/>
</dbReference>
<gene>
    <name evidence="1" type="ORF">B9T62_32190</name>
</gene>
<dbReference type="Proteomes" id="UP000249890">
    <property type="component" value="Chromosome"/>
</dbReference>
<dbReference type="PROSITE" id="PS51257">
    <property type="entry name" value="PROKAR_LIPOPROTEIN"/>
    <property type="match status" value="1"/>
</dbReference>
<proteinExistence type="predicted"/>
<dbReference type="OrthoDB" id="2651239at2"/>
<dbReference type="AlphaFoldDB" id="A0A2Z2KE30"/>